<dbReference type="GO" id="GO:0000287">
    <property type="term" value="F:magnesium ion binding"/>
    <property type="evidence" value="ECO:0007669"/>
    <property type="project" value="UniProtKB-ARBA"/>
</dbReference>
<dbReference type="InterPro" id="IPR011766">
    <property type="entry name" value="TPP_enzyme_TPP-bd"/>
</dbReference>
<evidence type="ECO:0000259" key="1">
    <source>
        <dbReference type="Pfam" id="PF02775"/>
    </source>
</evidence>
<dbReference type="SUPFAM" id="SSF52518">
    <property type="entry name" value="Thiamin diphosphate-binding fold (THDP-binding)"/>
    <property type="match status" value="1"/>
</dbReference>
<dbReference type="Gene3D" id="3.40.50.1220">
    <property type="entry name" value="TPP-binding domain"/>
    <property type="match status" value="1"/>
</dbReference>
<dbReference type="InterPro" id="IPR029061">
    <property type="entry name" value="THDP-binding"/>
</dbReference>
<dbReference type="GO" id="GO:0030976">
    <property type="term" value="F:thiamine pyrophosphate binding"/>
    <property type="evidence" value="ECO:0007669"/>
    <property type="project" value="InterPro"/>
</dbReference>
<dbReference type="OrthoDB" id="9791859at2"/>
<reference evidence="2 3" key="1">
    <citation type="submission" date="2016-10" db="EMBL/GenBank/DDBJ databases">
        <authorList>
            <person name="de Groot N.N."/>
        </authorList>
    </citation>
    <scope>NUCLEOTIDE SEQUENCE [LARGE SCALE GENOMIC DNA]</scope>
    <source>
        <strain evidence="2 3">CGMCC 4.1877</strain>
    </source>
</reference>
<dbReference type="PANTHER" id="PTHR42916">
    <property type="entry name" value="2-SUCCINYL-5-ENOLPYRUVYL-6-HYDROXY-3-CYCLOHEXENE-1-CARBOXYLATE SYNTHASE"/>
    <property type="match status" value="1"/>
</dbReference>
<organism evidence="2 3">
    <name type="scientific">Pseudonocardia ammonioxydans</name>
    <dbReference type="NCBI Taxonomy" id="260086"/>
    <lineage>
        <taxon>Bacteria</taxon>
        <taxon>Bacillati</taxon>
        <taxon>Actinomycetota</taxon>
        <taxon>Actinomycetes</taxon>
        <taxon>Pseudonocardiales</taxon>
        <taxon>Pseudonocardiaceae</taxon>
        <taxon>Pseudonocardia</taxon>
    </lineage>
</organism>
<proteinExistence type="predicted"/>
<dbReference type="RefSeq" id="WP_093346535.1">
    <property type="nucleotide sequence ID" value="NZ_FOUY01000021.1"/>
</dbReference>
<dbReference type="PANTHER" id="PTHR42916:SF1">
    <property type="entry name" value="PROTEIN PHYLLO, CHLOROPLASTIC"/>
    <property type="match status" value="1"/>
</dbReference>
<gene>
    <name evidence="2" type="ORF">SAMN05216207_10214</name>
</gene>
<feature type="domain" description="Thiamine pyrophosphate enzyme TPP-binding" evidence="1">
    <location>
        <begin position="249"/>
        <end position="370"/>
    </location>
</feature>
<sequence>MHLNVPFRDPLLPAADRLDAADLPAGLQGRAGGAPWTRSITASVAAAVPAPDVERGVIVCGDGCPDPAGMAALAEATGWPLLAEPTSGVRHVRSALRAPRALLGDPGFARAHPADLVVTSGRPGLSRGTLAYLRAARSHIVVEPGPRVADPVRTADLVVAALAPPTRPVTAEHWTRRWREADEAASAALDRIPDGRDRPDRLDEPRVARDLMRALPADSLLVAGPSMPIRDLDLAAPGRPAVRVIANRGASGIDGVVSTAVGAALAHDGPVYALLGDLTLLHDRNGLLTGPGERVPDLTIVVPANDGGGIFAELEHGELGRTPDWSATVERLFGTPHGVAVSAIAASAGAAYVEVRGPGALADAVRAAPAGLRIVEVRTDREEQATLRRELRAGVAAALAPFAPAGEPDRSDTVRA</sequence>
<dbReference type="CDD" id="cd02009">
    <property type="entry name" value="TPP_SHCHC_synthase"/>
    <property type="match status" value="1"/>
</dbReference>
<accession>A0A1I5BQM1</accession>
<name>A0A1I5BQM1_PSUAM</name>
<dbReference type="EMBL" id="FOUY01000021">
    <property type="protein sequence ID" value="SFN77084.1"/>
    <property type="molecule type" value="Genomic_DNA"/>
</dbReference>
<evidence type="ECO:0000313" key="3">
    <source>
        <dbReference type="Proteomes" id="UP000199614"/>
    </source>
</evidence>
<dbReference type="Proteomes" id="UP000199614">
    <property type="component" value="Unassembled WGS sequence"/>
</dbReference>
<keyword evidence="3" id="KW-1185">Reference proteome</keyword>
<dbReference type="STRING" id="260086.SAMN05216207_10214"/>
<dbReference type="Gene3D" id="3.40.50.970">
    <property type="match status" value="1"/>
</dbReference>
<evidence type="ECO:0000313" key="2">
    <source>
        <dbReference type="EMBL" id="SFN77084.1"/>
    </source>
</evidence>
<protein>
    <submittedName>
        <fullName evidence="2">2-succinyl-5-enolpyruvyl-6-hydroxy-3-cyclohexene-1-carboxylate synthase</fullName>
    </submittedName>
</protein>
<dbReference type="AlphaFoldDB" id="A0A1I5BQM1"/>
<dbReference type="Pfam" id="PF02775">
    <property type="entry name" value="TPP_enzyme_C"/>
    <property type="match status" value="1"/>
</dbReference>
<dbReference type="GO" id="GO:0003824">
    <property type="term" value="F:catalytic activity"/>
    <property type="evidence" value="ECO:0007669"/>
    <property type="project" value="InterPro"/>
</dbReference>